<keyword evidence="8" id="KW-1185">Reference proteome</keyword>
<dbReference type="PROSITE" id="PS00670">
    <property type="entry name" value="D_2_HYDROXYACID_DH_2"/>
    <property type="match status" value="1"/>
</dbReference>
<feature type="domain" description="D-isomer specific 2-hydroxyacid dehydrogenase catalytic" evidence="5">
    <location>
        <begin position="6"/>
        <end position="332"/>
    </location>
</feature>
<dbReference type="InterPro" id="IPR029753">
    <property type="entry name" value="D-isomer_DH_CS"/>
</dbReference>
<evidence type="ECO:0000259" key="5">
    <source>
        <dbReference type="Pfam" id="PF00389"/>
    </source>
</evidence>
<evidence type="ECO:0000313" key="7">
    <source>
        <dbReference type="EMBL" id="KPC54025.1"/>
    </source>
</evidence>
<dbReference type="Proteomes" id="UP000037939">
    <property type="component" value="Unassembled WGS sequence"/>
</dbReference>
<evidence type="ECO:0000259" key="6">
    <source>
        <dbReference type="Pfam" id="PF02826"/>
    </source>
</evidence>
<dbReference type="EMBL" id="LAQT01000003">
    <property type="protein sequence ID" value="KPC54025.1"/>
    <property type="molecule type" value="Genomic_DNA"/>
</dbReference>
<dbReference type="PANTHER" id="PTHR43026:SF1">
    <property type="entry name" value="2-HYDROXYACID DEHYDROGENASE HOMOLOG 1-RELATED"/>
    <property type="match status" value="1"/>
</dbReference>
<evidence type="ECO:0000256" key="1">
    <source>
        <dbReference type="ARBA" id="ARBA00005854"/>
    </source>
</evidence>
<gene>
    <name evidence="7" type="primary">ldhA</name>
    <name evidence="7" type="ORF">WG78_05230</name>
</gene>
<dbReference type="PANTHER" id="PTHR43026">
    <property type="entry name" value="2-HYDROXYACID DEHYDROGENASE HOMOLOG 1-RELATED"/>
    <property type="match status" value="1"/>
</dbReference>
<dbReference type="STRING" id="857265.WG78_05230"/>
<dbReference type="AlphaFoldDB" id="A0A0N0GPU2"/>
<dbReference type="InterPro" id="IPR036291">
    <property type="entry name" value="NAD(P)-bd_dom_sf"/>
</dbReference>
<organism evidence="7 8">
    <name type="scientific">Amantichitinum ursilacus</name>
    <dbReference type="NCBI Taxonomy" id="857265"/>
    <lineage>
        <taxon>Bacteria</taxon>
        <taxon>Pseudomonadati</taxon>
        <taxon>Pseudomonadota</taxon>
        <taxon>Betaproteobacteria</taxon>
        <taxon>Neisseriales</taxon>
        <taxon>Chitinibacteraceae</taxon>
        <taxon>Amantichitinum</taxon>
    </lineage>
</organism>
<dbReference type="InterPro" id="IPR006140">
    <property type="entry name" value="D-isomer_DH_NAD-bd"/>
</dbReference>
<proteinExistence type="inferred from homology"/>
<sequence length="335" mass="36458">MTIRIAVFDSKRYDRAGLDTANQRYGYEITYFEDRLNRHTTPLVAGFDVVCPFVNDKLDRTVIAELKRQGVKLIALRCAGFNGVDIVAAAEMGIPVTRVPAYSPEAVAEHVFALLLTLVRKTHRAYQRIREGNFSLDGLVGFNLHGRTFGVVGAGKIGIAAMNIAKGFGCRVLANDNNASPERAAELGCEFVDLPTLLAQSDIVSLHAPLTPATQHMINAETLALMKHGSVIINTSRGGLIDTKALLRALKTGKLFGVGLDVYEYEEGVFFEDLSHEALKDDMLARLTTFPNVMITSHQGFLTEEALTAIAETVLENVTAFQNGQPLVNVVKPGA</sequence>
<comment type="similarity">
    <text evidence="1 4">Belongs to the D-isomer specific 2-hydroxyacid dehydrogenase family.</text>
</comment>
<dbReference type="SUPFAM" id="SSF51735">
    <property type="entry name" value="NAD(P)-binding Rossmann-fold domains"/>
    <property type="match status" value="1"/>
</dbReference>
<dbReference type="InterPro" id="IPR006139">
    <property type="entry name" value="D-isomer_2_OHA_DH_cat_dom"/>
</dbReference>
<evidence type="ECO:0000313" key="8">
    <source>
        <dbReference type="Proteomes" id="UP000037939"/>
    </source>
</evidence>
<dbReference type="EC" id="1.1.1.28" evidence="7"/>
<dbReference type="Pfam" id="PF00389">
    <property type="entry name" value="2-Hacid_dh"/>
    <property type="match status" value="1"/>
</dbReference>
<accession>A0A0N0GPU2</accession>
<dbReference type="GO" id="GO:0008720">
    <property type="term" value="F:D-lactate dehydrogenase (NAD+) activity"/>
    <property type="evidence" value="ECO:0007669"/>
    <property type="project" value="UniProtKB-EC"/>
</dbReference>
<dbReference type="SUPFAM" id="SSF52283">
    <property type="entry name" value="Formate/glycerate dehydrogenase catalytic domain-like"/>
    <property type="match status" value="1"/>
</dbReference>
<dbReference type="Gene3D" id="3.40.50.720">
    <property type="entry name" value="NAD(P)-binding Rossmann-like Domain"/>
    <property type="match status" value="2"/>
</dbReference>
<name>A0A0N0GPU2_9NEIS</name>
<keyword evidence="3" id="KW-0520">NAD</keyword>
<dbReference type="PROSITE" id="PS00671">
    <property type="entry name" value="D_2_HYDROXYACID_DH_3"/>
    <property type="match status" value="1"/>
</dbReference>
<dbReference type="InterPro" id="IPR058205">
    <property type="entry name" value="D-LDH-like"/>
</dbReference>
<evidence type="ECO:0000256" key="3">
    <source>
        <dbReference type="ARBA" id="ARBA00023027"/>
    </source>
</evidence>
<dbReference type="CDD" id="cd12183">
    <property type="entry name" value="LDH_like_2"/>
    <property type="match status" value="1"/>
</dbReference>
<reference evidence="7 8" key="1">
    <citation type="submission" date="2015-07" db="EMBL/GenBank/DDBJ databases">
        <title>Draft genome sequence of the Amantichitinum ursilacus IGB-41, a new chitin-degrading bacterium.</title>
        <authorList>
            <person name="Kirstahler P."/>
            <person name="Guenther M."/>
            <person name="Grumaz C."/>
            <person name="Rupp S."/>
            <person name="Zibek S."/>
            <person name="Sohn K."/>
        </authorList>
    </citation>
    <scope>NUCLEOTIDE SEQUENCE [LARGE SCALE GENOMIC DNA]</scope>
    <source>
        <strain evidence="7 8">IGB-41</strain>
    </source>
</reference>
<evidence type="ECO:0000256" key="4">
    <source>
        <dbReference type="RuleBase" id="RU003719"/>
    </source>
</evidence>
<feature type="domain" description="D-isomer specific 2-hydroxyacid dehydrogenase NAD-binding" evidence="6">
    <location>
        <begin position="112"/>
        <end position="300"/>
    </location>
</feature>
<keyword evidence="2 4" id="KW-0560">Oxidoreductase</keyword>
<dbReference type="PATRIC" id="fig|857265.3.peg.1070"/>
<dbReference type="Pfam" id="PF02826">
    <property type="entry name" value="2-Hacid_dh_C"/>
    <property type="match status" value="1"/>
</dbReference>
<comment type="caution">
    <text evidence="7">The sequence shown here is derived from an EMBL/GenBank/DDBJ whole genome shotgun (WGS) entry which is preliminary data.</text>
</comment>
<evidence type="ECO:0000256" key="2">
    <source>
        <dbReference type="ARBA" id="ARBA00023002"/>
    </source>
</evidence>
<protein>
    <submittedName>
        <fullName evidence="7">D-lactate dehydrogenase</fullName>
        <ecNumber evidence="7">1.1.1.28</ecNumber>
    </submittedName>
</protein>
<dbReference type="GO" id="GO:0051287">
    <property type="term" value="F:NAD binding"/>
    <property type="evidence" value="ECO:0007669"/>
    <property type="project" value="InterPro"/>
</dbReference>